<evidence type="ECO:0000256" key="1">
    <source>
        <dbReference type="SAM" id="MobiDB-lite"/>
    </source>
</evidence>
<keyword evidence="2" id="KW-0472">Membrane</keyword>
<name>A0A7S0RZ40_9CHLO</name>
<organism evidence="3">
    <name type="scientific">Chlamydomonas leiostraca</name>
    <dbReference type="NCBI Taxonomy" id="1034604"/>
    <lineage>
        <taxon>Eukaryota</taxon>
        <taxon>Viridiplantae</taxon>
        <taxon>Chlorophyta</taxon>
        <taxon>core chlorophytes</taxon>
        <taxon>Chlorophyceae</taxon>
        <taxon>CS clade</taxon>
        <taxon>Chlamydomonadales</taxon>
        <taxon>Chlamydomonadaceae</taxon>
        <taxon>Chlamydomonas</taxon>
    </lineage>
</organism>
<feature type="compositionally biased region" description="Low complexity" evidence="1">
    <location>
        <begin position="223"/>
        <end position="233"/>
    </location>
</feature>
<feature type="region of interest" description="Disordered" evidence="1">
    <location>
        <begin position="150"/>
        <end position="189"/>
    </location>
</feature>
<keyword evidence="2" id="KW-1133">Transmembrane helix</keyword>
<accession>A0A7S0RZ40</accession>
<feature type="region of interest" description="Disordered" evidence="1">
    <location>
        <begin position="223"/>
        <end position="252"/>
    </location>
</feature>
<protein>
    <submittedName>
        <fullName evidence="3">Uncharacterized protein</fullName>
    </submittedName>
</protein>
<keyword evidence="2" id="KW-0812">Transmembrane</keyword>
<gene>
    <name evidence="3" type="ORF">CLEI1391_LOCUS15665</name>
</gene>
<feature type="transmembrane region" description="Helical" evidence="2">
    <location>
        <begin position="103"/>
        <end position="127"/>
    </location>
</feature>
<evidence type="ECO:0000313" key="3">
    <source>
        <dbReference type="EMBL" id="CAD8691482.1"/>
    </source>
</evidence>
<sequence>MVAFYNKVGLIFLSFCLFGGGITMIGLGIARSRGWKDGYCREVKNVVIVYVSAPAPAVGRHLMEHDEAAPADHTQPLVSASRKMLYTTYNSSKKRYKCDGGTTGLFVGGVFATVFGIMAIVWSWALYSPPAKAASINRMQTWARSQRWAPGDARMPDQDPAYPHASELPDGAKPGDTDGGAPAPYAIDPAPAGVEMASQAKPVTGYPAVPAATGDYSANPAYAGAPAAAGAGSTNIYTPPAPYVPPWQGDKK</sequence>
<feature type="transmembrane region" description="Helical" evidence="2">
    <location>
        <begin position="12"/>
        <end position="30"/>
    </location>
</feature>
<reference evidence="3" key="1">
    <citation type="submission" date="2021-01" db="EMBL/GenBank/DDBJ databases">
        <authorList>
            <person name="Corre E."/>
            <person name="Pelletier E."/>
            <person name="Niang G."/>
            <person name="Scheremetjew M."/>
            <person name="Finn R."/>
            <person name="Kale V."/>
            <person name="Holt S."/>
            <person name="Cochrane G."/>
            <person name="Meng A."/>
            <person name="Brown T."/>
            <person name="Cohen L."/>
        </authorList>
    </citation>
    <scope>NUCLEOTIDE SEQUENCE</scope>
    <source>
        <strain evidence="3">SAG 11-49</strain>
    </source>
</reference>
<dbReference type="AlphaFoldDB" id="A0A7S0RZ40"/>
<dbReference type="EMBL" id="HBFB01028008">
    <property type="protein sequence ID" value="CAD8691482.1"/>
    <property type="molecule type" value="Transcribed_RNA"/>
</dbReference>
<evidence type="ECO:0000256" key="2">
    <source>
        <dbReference type="SAM" id="Phobius"/>
    </source>
</evidence>
<proteinExistence type="predicted"/>
<feature type="compositionally biased region" description="Low complexity" evidence="1">
    <location>
        <begin position="179"/>
        <end position="189"/>
    </location>
</feature>